<protein>
    <submittedName>
        <fullName evidence="2">Uncharacterized protein</fullName>
    </submittedName>
</protein>
<sequence length="44" mass="5037">MSAKQKTRGENDSPRGWGEAEENELIILPADFGRLSLHKKLEKR</sequence>
<organism evidence="2 3">
    <name type="scientific">Alloprevotella tannerae ATCC 51259</name>
    <dbReference type="NCBI Taxonomy" id="626522"/>
    <lineage>
        <taxon>Bacteria</taxon>
        <taxon>Pseudomonadati</taxon>
        <taxon>Bacteroidota</taxon>
        <taxon>Bacteroidia</taxon>
        <taxon>Bacteroidales</taxon>
        <taxon>Prevotellaceae</taxon>
        <taxon>Alloprevotella</taxon>
    </lineage>
</organism>
<evidence type="ECO:0000256" key="1">
    <source>
        <dbReference type="SAM" id="MobiDB-lite"/>
    </source>
</evidence>
<accession>C9LGK8</accession>
<dbReference type="STRING" id="626522.GCWU000325_01352"/>
<name>C9LGK8_9BACT</name>
<comment type="caution">
    <text evidence="2">The sequence shown here is derived from an EMBL/GenBank/DDBJ whole genome shotgun (WGS) entry which is preliminary data.</text>
</comment>
<feature type="region of interest" description="Disordered" evidence="1">
    <location>
        <begin position="1"/>
        <end position="22"/>
    </location>
</feature>
<dbReference type="Proteomes" id="UP000003460">
    <property type="component" value="Unassembled WGS sequence"/>
</dbReference>
<proteinExistence type="predicted"/>
<dbReference type="HOGENOM" id="CLU_3220326_0_0_10"/>
<keyword evidence="3" id="KW-1185">Reference proteome</keyword>
<reference evidence="2" key="1">
    <citation type="submission" date="2009-09" db="EMBL/GenBank/DDBJ databases">
        <authorList>
            <person name="Weinstock G."/>
            <person name="Sodergren E."/>
            <person name="Clifton S."/>
            <person name="Fulton L."/>
            <person name="Fulton B."/>
            <person name="Courtney L."/>
            <person name="Fronick C."/>
            <person name="Harrison M."/>
            <person name="Strong C."/>
            <person name="Farmer C."/>
            <person name="Delahaunty K."/>
            <person name="Markovic C."/>
            <person name="Hall O."/>
            <person name="Minx P."/>
            <person name="Tomlinson C."/>
            <person name="Mitreva M."/>
            <person name="Nelson J."/>
            <person name="Hou S."/>
            <person name="Wollam A."/>
            <person name="Pepin K.H."/>
            <person name="Johnson M."/>
            <person name="Bhonagiri V."/>
            <person name="Nash W.E."/>
            <person name="Warren W."/>
            <person name="Chinwalla A."/>
            <person name="Mardis E.R."/>
            <person name="Wilson R.K."/>
        </authorList>
    </citation>
    <scope>NUCLEOTIDE SEQUENCE [LARGE SCALE GENOMIC DNA]</scope>
    <source>
        <strain evidence="2">ATCC 51259</strain>
    </source>
</reference>
<evidence type="ECO:0000313" key="2">
    <source>
        <dbReference type="EMBL" id="EEX71816.1"/>
    </source>
</evidence>
<dbReference type="EMBL" id="ACIJ02000018">
    <property type="protein sequence ID" value="EEX71816.1"/>
    <property type="molecule type" value="Genomic_DNA"/>
</dbReference>
<dbReference type="AlphaFoldDB" id="C9LGK8"/>
<evidence type="ECO:0000313" key="3">
    <source>
        <dbReference type="Proteomes" id="UP000003460"/>
    </source>
</evidence>
<gene>
    <name evidence="2" type="ORF">GCWU000325_01352</name>
</gene>